<dbReference type="SUPFAM" id="SSF46785">
    <property type="entry name" value="Winged helix' DNA-binding domain"/>
    <property type="match status" value="1"/>
</dbReference>
<dbReference type="InterPro" id="IPR036390">
    <property type="entry name" value="WH_DNA-bd_sf"/>
</dbReference>
<sequence length="184" mass="20828">MNEIVRLRLADFIGGKPEAWGNDRGREVFVQLLAEVERHLGALVFEISLDGIRRTDASFPRESVVELARRFRKQFAFVVTHAINEDLLFNWDAAAVKKEQPLFVKAADGSWTMLGPQLSAAKDRLLEYVMNNKKVRTAQVAADLSLKISNASTQLRDLWEMGYVLRREETADTGGVEFVYLSIV</sequence>
<dbReference type="RefSeq" id="WP_168727688.1">
    <property type="nucleotide sequence ID" value="NZ_CP051298.1"/>
</dbReference>
<protein>
    <submittedName>
        <fullName evidence="1">DNA-binding protein</fullName>
    </submittedName>
</protein>
<evidence type="ECO:0000313" key="2">
    <source>
        <dbReference type="Proteomes" id="UP000500755"/>
    </source>
</evidence>
<gene>
    <name evidence="1" type="ORF">HF896_02850</name>
</gene>
<proteinExistence type="predicted"/>
<evidence type="ECO:0000313" key="1">
    <source>
        <dbReference type="EMBL" id="QKD42604.1"/>
    </source>
</evidence>
<accession>A0A858ZPH0</accession>
<dbReference type="EMBL" id="CP051298">
    <property type="protein sequence ID" value="QKD42604.1"/>
    <property type="molecule type" value="Genomic_DNA"/>
</dbReference>
<keyword evidence="1" id="KW-0238">DNA-binding</keyword>
<dbReference type="AlphaFoldDB" id="A0A858ZPH0"/>
<dbReference type="GO" id="GO:0003677">
    <property type="term" value="F:DNA binding"/>
    <property type="evidence" value="ECO:0007669"/>
    <property type="project" value="UniProtKB-KW"/>
</dbReference>
<organism evidence="1 2">
    <name type="scientific">Alicycliphilus denitrificans</name>
    <dbReference type="NCBI Taxonomy" id="179636"/>
    <lineage>
        <taxon>Bacteria</taxon>
        <taxon>Pseudomonadati</taxon>
        <taxon>Pseudomonadota</taxon>
        <taxon>Betaproteobacteria</taxon>
        <taxon>Burkholderiales</taxon>
        <taxon>Comamonadaceae</taxon>
        <taxon>Alicycliphilus</taxon>
    </lineage>
</organism>
<reference evidence="1 2" key="1">
    <citation type="submission" date="2020-05" db="EMBL/GenBank/DDBJ databases">
        <title>Complete genome sequence of Alicycliphilus denitrificans DP3.</title>
        <authorList>
            <person name="Chen X."/>
        </authorList>
    </citation>
    <scope>NUCLEOTIDE SEQUENCE [LARGE SCALE GENOMIC DNA]</scope>
    <source>
        <strain evidence="1 2">DP3</strain>
    </source>
</reference>
<name>A0A858ZPH0_9BURK</name>
<dbReference type="Proteomes" id="UP000500755">
    <property type="component" value="Chromosome"/>
</dbReference>